<dbReference type="InterPro" id="IPR011335">
    <property type="entry name" value="Restrct_endonuc-II-like"/>
</dbReference>
<dbReference type="Gene3D" id="3.90.1570.10">
    <property type="entry name" value="tt1808, chain A"/>
    <property type="match status" value="1"/>
</dbReference>
<keyword evidence="2" id="KW-0378">Hydrolase</keyword>
<keyword evidence="2" id="KW-0540">Nuclease</keyword>
<evidence type="ECO:0000313" key="3">
    <source>
        <dbReference type="Proteomes" id="UP001499863"/>
    </source>
</evidence>
<feature type="domain" description="Putative restriction endonuclease" evidence="1">
    <location>
        <begin position="29"/>
        <end position="185"/>
    </location>
</feature>
<dbReference type="RefSeq" id="WP_344323770.1">
    <property type="nucleotide sequence ID" value="NZ_BAAAKJ010000011.1"/>
</dbReference>
<accession>A0ABN1XL20</accession>
<evidence type="ECO:0000313" key="2">
    <source>
        <dbReference type="EMBL" id="GAA1382640.1"/>
    </source>
</evidence>
<keyword evidence="2" id="KW-0255">Endonuclease</keyword>
<organism evidence="2 3">
    <name type="scientific">Kitasatospora putterlickiae</name>
    <dbReference type="NCBI Taxonomy" id="221725"/>
    <lineage>
        <taxon>Bacteria</taxon>
        <taxon>Bacillati</taxon>
        <taxon>Actinomycetota</taxon>
        <taxon>Actinomycetes</taxon>
        <taxon>Kitasatosporales</taxon>
        <taxon>Streptomycetaceae</taxon>
        <taxon>Kitasatospora</taxon>
    </lineage>
</organism>
<dbReference type="GO" id="GO:0004519">
    <property type="term" value="F:endonuclease activity"/>
    <property type="evidence" value="ECO:0007669"/>
    <property type="project" value="UniProtKB-KW"/>
</dbReference>
<comment type="caution">
    <text evidence="2">The sequence shown here is derived from an EMBL/GenBank/DDBJ whole genome shotgun (WGS) entry which is preliminary data.</text>
</comment>
<protein>
    <submittedName>
        <fullName evidence="2">Uma2 family endonuclease</fullName>
    </submittedName>
</protein>
<proteinExistence type="predicted"/>
<evidence type="ECO:0000259" key="1">
    <source>
        <dbReference type="Pfam" id="PF05685"/>
    </source>
</evidence>
<dbReference type="InterPro" id="IPR012296">
    <property type="entry name" value="Nuclease_put_TT1808"/>
</dbReference>
<dbReference type="EMBL" id="BAAAKJ010000011">
    <property type="protein sequence ID" value="GAA1382640.1"/>
    <property type="molecule type" value="Genomic_DNA"/>
</dbReference>
<dbReference type="SUPFAM" id="SSF52980">
    <property type="entry name" value="Restriction endonuclease-like"/>
    <property type="match status" value="1"/>
</dbReference>
<sequence>MSTAPHTPGDYSAVADPERALKYAIQHVAGDRAEIIEGVITPMSPSWAHESAAEVIRRQLTPRLEDLALVSGSGNLDLPGSENWYVPDLAVVPAELAAKTEGALLPDQTLLVVEVGSPSNAETDRTVKRRRYGQYGAPLYLLVDRQARTCTLFSEPTRLGYAVEDGPHPFGTAVRLPEPFGLELDTSRL</sequence>
<dbReference type="Pfam" id="PF05685">
    <property type="entry name" value="Uma2"/>
    <property type="match status" value="1"/>
</dbReference>
<reference evidence="2 3" key="1">
    <citation type="journal article" date="2019" name="Int. J. Syst. Evol. Microbiol.">
        <title>The Global Catalogue of Microorganisms (GCM) 10K type strain sequencing project: providing services to taxonomists for standard genome sequencing and annotation.</title>
        <authorList>
            <consortium name="The Broad Institute Genomics Platform"/>
            <consortium name="The Broad Institute Genome Sequencing Center for Infectious Disease"/>
            <person name="Wu L."/>
            <person name="Ma J."/>
        </authorList>
    </citation>
    <scope>NUCLEOTIDE SEQUENCE [LARGE SCALE GENOMIC DNA]</scope>
    <source>
        <strain evidence="2 3">JCM 12393</strain>
    </source>
</reference>
<name>A0ABN1XL20_9ACTN</name>
<dbReference type="PANTHER" id="PTHR35400:SF3">
    <property type="entry name" value="SLL1072 PROTEIN"/>
    <property type="match status" value="1"/>
</dbReference>
<dbReference type="InterPro" id="IPR008538">
    <property type="entry name" value="Uma2"/>
</dbReference>
<dbReference type="PANTHER" id="PTHR35400">
    <property type="entry name" value="SLR1083 PROTEIN"/>
    <property type="match status" value="1"/>
</dbReference>
<dbReference type="CDD" id="cd06260">
    <property type="entry name" value="DUF820-like"/>
    <property type="match status" value="1"/>
</dbReference>
<keyword evidence="3" id="KW-1185">Reference proteome</keyword>
<gene>
    <name evidence="2" type="ORF">GCM10009639_02010</name>
</gene>
<dbReference type="Proteomes" id="UP001499863">
    <property type="component" value="Unassembled WGS sequence"/>
</dbReference>